<evidence type="ECO:0000256" key="1">
    <source>
        <dbReference type="ARBA" id="ARBA00022884"/>
    </source>
</evidence>
<name>A0A940P8P7_9ENTE</name>
<dbReference type="SMART" id="SM01103">
    <property type="entry name" value="CRS1_YhbY"/>
    <property type="match status" value="1"/>
</dbReference>
<gene>
    <name evidence="4" type="primary">yhbY</name>
    <name evidence="4" type="ORF">I6N95_05720</name>
</gene>
<evidence type="ECO:0000313" key="4">
    <source>
        <dbReference type="EMBL" id="MBP1040494.1"/>
    </source>
</evidence>
<feature type="domain" description="CRM" evidence="3">
    <location>
        <begin position="1"/>
        <end position="97"/>
    </location>
</feature>
<evidence type="ECO:0000313" key="5">
    <source>
        <dbReference type="Proteomes" id="UP000674938"/>
    </source>
</evidence>
<dbReference type="InterPro" id="IPR051925">
    <property type="entry name" value="RNA-binding_domain"/>
</dbReference>
<comment type="caution">
    <text evidence="4">The sequence shown here is derived from an EMBL/GenBank/DDBJ whole genome shotgun (WGS) entry which is preliminary data.</text>
</comment>
<dbReference type="RefSeq" id="WP_209525511.1">
    <property type="nucleotide sequence ID" value="NZ_JAEEGA010000003.1"/>
</dbReference>
<reference evidence="4" key="1">
    <citation type="submission" date="2020-12" db="EMBL/GenBank/DDBJ databases">
        <title>Vagococcus allomyrinae sp. nov. and Enterococcus lavae sp. nov., isolated from the larvae of Allomyrina dichotoma.</title>
        <authorList>
            <person name="Lee S.D."/>
        </authorList>
    </citation>
    <scope>NUCLEOTIDE SEQUENCE</scope>
    <source>
        <strain evidence="4">BWB3-3</strain>
    </source>
</reference>
<evidence type="ECO:0000259" key="3">
    <source>
        <dbReference type="PROSITE" id="PS51295"/>
    </source>
</evidence>
<dbReference type="SUPFAM" id="SSF75471">
    <property type="entry name" value="YhbY-like"/>
    <property type="match status" value="1"/>
</dbReference>
<dbReference type="GO" id="GO:0003723">
    <property type="term" value="F:RNA binding"/>
    <property type="evidence" value="ECO:0007669"/>
    <property type="project" value="UniProtKB-UniRule"/>
</dbReference>
<keyword evidence="5" id="KW-1185">Reference proteome</keyword>
<dbReference type="Proteomes" id="UP000674938">
    <property type="component" value="Unassembled WGS sequence"/>
</dbReference>
<protein>
    <submittedName>
        <fullName evidence="4">Ribosome assembly RNA-binding protein YhbY</fullName>
    </submittedName>
</protein>
<proteinExistence type="predicted"/>
<dbReference type="Pfam" id="PF01985">
    <property type="entry name" value="CRS1_YhbY"/>
    <property type="match status" value="1"/>
</dbReference>
<dbReference type="InterPro" id="IPR017924">
    <property type="entry name" value="RNA-binding_YhbY"/>
</dbReference>
<dbReference type="EMBL" id="JAEEGA010000003">
    <property type="protein sequence ID" value="MBP1040494.1"/>
    <property type="molecule type" value="Genomic_DNA"/>
</dbReference>
<sequence>MELRGKQKRFLRSQAHHLSPLFQIGKGGLNEAMITQIEEALEKRELIKINLLQNTDEIATDVAATLEKEINCDVVQIIGRVLVLFKASSKAANQKLSIDVRKL</sequence>
<organism evidence="4 5">
    <name type="scientific">Vagococcus allomyrinae</name>
    <dbReference type="NCBI Taxonomy" id="2794353"/>
    <lineage>
        <taxon>Bacteria</taxon>
        <taxon>Bacillati</taxon>
        <taxon>Bacillota</taxon>
        <taxon>Bacilli</taxon>
        <taxon>Lactobacillales</taxon>
        <taxon>Enterococcaceae</taxon>
        <taxon>Vagococcus</taxon>
    </lineage>
</organism>
<dbReference type="NCBIfam" id="TIGR00253">
    <property type="entry name" value="RNA_bind_YhbY"/>
    <property type="match status" value="1"/>
</dbReference>
<dbReference type="PANTHER" id="PTHR40065">
    <property type="entry name" value="RNA-BINDING PROTEIN YHBY"/>
    <property type="match status" value="1"/>
</dbReference>
<dbReference type="Gene3D" id="3.30.110.60">
    <property type="entry name" value="YhbY-like"/>
    <property type="match status" value="1"/>
</dbReference>
<dbReference type="InterPro" id="IPR001890">
    <property type="entry name" value="RNA-binding_CRM"/>
</dbReference>
<dbReference type="PANTHER" id="PTHR40065:SF3">
    <property type="entry name" value="RNA-BINDING PROTEIN YHBY"/>
    <property type="match status" value="1"/>
</dbReference>
<dbReference type="AlphaFoldDB" id="A0A940P8P7"/>
<dbReference type="PROSITE" id="PS51295">
    <property type="entry name" value="CRM"/>
    <property type="match status" value="1"/>
</dbReference>
<dbReference type="InterPro" id="IPR035920">
    <property type="entry name" value="YhbY-like_sf"/>
</dbReference>
<evidence type="ECO:0000256" key="2">
    <source>
        <dbReference type="PROSITE-ProRule" id="PRU00626"/>
    </source>
</evidence>
<keyword evidence="1 2" id="KW-0694">RNA-binding</keyword>
<accession>A0A940P8P7</accession>